<feature type="transmembrane region" description="Helical" evidence="1">
    <location>
        <begin position="46"/>
        <end position="66"/>
    </location>
</feature>
<proteinExistence type="predicted"/>
<dbReference type="RefSeq" id="WP_013124897.1">
    <property type="nucleotide sequence ID" value="NC_014158.1"/>
</dbReference>
<protein>
    <submittedName>
        <fullName evidence="2">Uncharacterized protein</fullName>
    </submittedName>
</protein>
<evidence type="ECO:0000256" key="1">
    <source>
        <dbReference type="SAM" id="Phobius"/>
    </source>
</evidence>
<dbReference type="KEGG" id="tpr:Tpau_0188"/>
<evidence type="ECO:0000313" key="3">
    <source>
        <dbReference type="Proteomes" id="UP000001213"/>
    </source>
</evidence>
<dbReference type="STRING" id="521096.Tpau_0188"/>
<organism evidence="2 3">
    <name type="scientific">Tsukamurella paurometabola (strain ATCC 8368 / DSM 20162 / CCUG 35730 / CIP 100753 / JCM 10117 / KCTC 9821 / NBRC 16120 / NCIMB 702349 / NCTC 13040)</name>
    <name type="common">Corynebacterium paurometabolum</name>
    <dbReference type="NCBI Taxonomy" id="521096"/>
    <lineage>
        <taxon>Bacteria</taxon>
        <taxon>Bacillati</taxon>
        <taxon>Actinomycetota</taxon>
        <taxon>Actinomycetes</taxon>
        <taxon>Mycobacteriales</taxon>
        <taxon>Tsukamurellaceae</taxon>
        <taxon>Tsukamurella</taxon>
    </lineage>
</organism>
<dbReference type="AlphaFoldDB" id="D5UQK9"/>
<dbReference type="HOGENOM" id="CLU_082986_0_0_11"/>
<dbReference type="eggNOG" id="ENOG5033IIV">
    <property type="taxonomic scope" value="Bacteria"/>
</dbReference>
<keyword evidence="3" id="KW-1185">Reference proteome</keyword>
<keyword evidence="1" id="KW-0812">Transmembrane</keyword>
<accession>D5UQK9</accession>
<reference evidence="3" key="1">
    <citation type="submission" date="2010-03" db="EMBL/GenBank/DDBJ databases">
        <title>The complete chromosome of Tsukamurella paurometabola DSM 20162.</title>
        <authorList>
            <consortium name="US DOE Joint Genome Institute (JGI-PGF)"/>
            <person name="Lucas S."/>
            <person name="Copeland A."/>
            <person name="Lapidus A."/>
            <person name="Glavina del Rio T."/>
            <person name="Dalin E."/>
            <person name="Tice H."/>
            <person name="Bruce D."/>
            <person name="Goodwin L."/>
            <person name="Pitluck S."/>
            <person name="Kyrpides N."/>
            <person name="Mavromatis K."/>
            <person name="Ivanova N."/>
            <person name="Mikhailova N."/>
            <person name="Munk A.C."/>
            <person name="Brettin T."/>
            <person name="Detter J.C."/>
            <person name="Tapia R."/>
            <person name="Han C."/>
            <person name="Larimer F."/>
            <person name="Land M."/>
            <person name="Hauser L."/>
            <person name="Markowitz V."/>
            <person name="Cheng J.-F."/>
            <person name="Hugenholtz P."/>
            <person name="Woyke T."/>
            <person name="Wu D."/>
            <person name="Jando M."/>
            <person name="Brambilla E."/>
            <person name="Klenk H.-P."/>
            <person name="Eisen J.A."/>
        </authorList>
    </citation>
    <scope>NUCLEOTIDE SEQUENCE [LARGE SCALE GENOMIC DNA]</scope>
    <source>
        <strain evidence="3">ATCC 8368 / DSM 20162 / CCUG 35730 / CIP 100753 / JCM 10117 / KCTC 9821 / NBRC 16120 / NCIMB 702349 / NCTC 13040</strain>
    </source>
</reference>
<name>D5UQK9_TSUPD</name>
<evidence type="ECO:0000313" key="2">
    <source>
        <dbReference type="EMBL" id="ADG76842.1"/>
    </source>
</evidence>
<dbReference type="EMBL" id="CP001966">
    <property type="protein sequence ID" value="ADG76842.1"/>
    <property type="molecule type" value="Genomic_DNA"/>
</dbReference>
<keyword evidence="1" id="KW-1133">Transmembrane helix</keyword>
<sequence>MSTQIFEHAQPRLAALRRRCDAAMGRLRGGIDEVRPTTGWRVLTSVVYSGLIAVVIVGAAVLLLGVKPAGPAISNVSAVEVGDCVTVSDGKADRAGCDATGMTFSVAEKVAAKTACSLGSYARVESEGATLCVVPNMTLGNCYQVRPDQSATTDIRPVTCPTGLGGAAPANVVRVTERASGGPLNCRGTAALNYPAPQPVSYCIAPAS</sequence>
<keyword evidence="1" id="KW-0472">Membrane</keyword>
<reference evidence="2 3" key="2">
    <citation type="journal article" date="2011" name="Stand. Genomic Sci.">
        <title>Complete genome sequence of Tsukamurella paurometabola type strain (no. 33).</title>
        <authorList>
            <person name="Munk A.C."/>
            <person name="Lapidus A."/>
            <person name="Lucas S."/>
            <person name="Nolan M."/>
            <person name="Tice H."/>
            <person name="Cheng J.F."/>
            <person name="Del Rio T.G."/>
            <person name="Goodwin L."/>
            <person name="Pitluck S."/>
            <person name="Liolios K."/>
            <person name="Huntemann M."/>
            <person name="Ivanova N."/>
            <person name="Mavromatis K."/>
            <person name="Mikhailova N."/>
            <person name="Pati A."/>
            <person name="Chen A."/>
            <person name="Palaniappan K."/>
            <person name="Tapia R."/>
            <person name="Han C."/>
            <person name="Land M."/>
            <person name="Hauser L."/>
            <person name="Chang Y.J."/>
            <person name="Jeffries C.D."/>
            <person name="Brettin T."/>
            <person name="Yasawong M."/>
            <person name="Brambilla E.M."/>
            <person name="Rohde M."/>
            <person name="Sikorski J."/>
            <person name="Goker M."/>
            <person name="Detter J.C."/>
            <person name="Woyke T."/>
            <person name="Bristow J."/>
            <person name="Eisen J.A."/>
            <person name="Markowitz V."/>
            <person name="Hugenholtz P."/>
            <person name="Kyrpides N.C."/>
            <person name="Klenk H.P."/>
        </authorList>
    </citation>
    <scope>NUCLEOTIDE SEQUENCE [LARGE SCALE GENOMIC DNA]</scope>
    <source>
        <strain evidence="3">ATCC 8368 / DSM 20162 / CCUG 35730 / CIP 100753 / JCM 10117 / KCTC 9821 / NBRC 16120 / NCIMB 702349 / NCTC 13040</strain>
    </source>
</reference>
<gene>
    <name evidence="2" type="ordered locus">Tpau_0188</name>
</gene>
<dbReference type="Proteomes" id="UP000001213">
    <property type="component" value="Chromosome"/>
</dbReference>